<dbReference type="OrthoDB" id="5908486at2759"/>
<gene>
    <name evidence="1" type="ORF">CRE_13047</name>
</gene>
<name>E3N7H2_CAERE</name>
<dbReference type="EMBL" id="DS268547">
    <property type="protein sequence ID" value="EFO88536.1"/>
    <property type="molecule type" value="Genomic_DNA"/>
</dbReference>
<protein>
    <submittedName>
        <fullName evidence="1">Uncharacterized protein</fullName>
    </submittedName>
</protein>
<dbReference type="HOGENOM" id="CLU_535563_0_0_1"/>
<sequence length="509" mass="59791">MEFTPAEDITLVEFVLANETKDDRVFMEAQRLESLSHFTVLDLYLRYYEHLFPLITGQQPKQVSVLHPVLRETEVSEIISEVIHEKESDVCLKPTDEGFMNHGEDIDLVKFVLENTSNFKEHEIFCKARELIPALAKKTALDLYLRYYEYLFPLITGQKPKDHIELHPALRETGSNERLTSSRSKFTPKQDEALVKFVVERETEYPSDFVFLKAQQMESSLSEFTVLDLYLRYYEHLFPLITGKSPKKSFKLHSALQNNHPKNPQKSEKDAADKFNPPSNPTAPDFLNHEQDKVLIEFVLNHTLEYGREGVFVKAQALEPLLSKRTVLELYLRYHEYLFPMITGQKSDKKEELHPSLRKDKMKKELESEWKCMVEEIKLENRKTISRMQKQMEVYFHELEEYSKQLKSDELDNIINNQKADLDKNVRIIQEEDRDPEKMSAIFERMFSWDLGVQKIPTDCGTWNHGNDELQSRLKSRFGDHSPKLTENRVTQRKSVGKFENGYHKQLGY</sequence>
<proteinExistence type="predicted"/>
<dbReference type="eggNOG" id="ENOG502TJ9Y">
    <property type="taxonomic scope" value="Eukaryota"/>
</dbReference>
<keyword evidence="2" id="KW-1185">Reference proteome</keyword>
<dbReference type="AlphaFoldDB" id="E3N7H2"/>
<accession>E3N7H2</accession>
<dbReference type="Proteomes" id="UP000008281">
    <property type="component" value="Unassembled WGS sequence"/>
</dbReference>
<organism evidence="2">
    <name type="scientific">Caenorhabditis remanei</name>
    <name type="common">Caenorhabditis vulgaris</name>
    <dbReference type="NCBI Taxonomy" id="31234"/>
    <lineage>
        <taxon>Eukaryota</taxon>
        <taxon>Metazoa</taxon>
        <taxon>Ecdysozoa</taxon>
        <taxon>Nematoda</taxon>
        <taxon>Chromadorea</taxon>
        <taxon>Rhabditida</taxon>
        <taxon>Rhabditina</taxon>
        <taxon>Rhabditomorpha</taxon>
        <taxon>Rhabditoidea</taxon>
        <taxon>Rhabditidae</taxon>
        <taxon>Peloderinae</taxon>
        <taxon>Caenorhabditis</taxon>
    </lineage>
</organism>
<reference evidence="1" key="1">
    <citation type="submission" date="2007-07" db="EMBL/GenBank/DDBJ databases">
        <title>PCAP assembly of the Caenorhabditis remanei genome.</title>
        <authorList>
            <consortium name="The Caenorhabditis remanei Sequencing Consortium"/>
            <person name="Wilson R.K."/>
        </authorList>
    </citation>
    <scope>NUCLEOTIDE SEQUENCE [LARGE SCALE GENOMIC DNA]</scope>
    <source>
        <strain evidence="1">PB4641</strain>
    </source>
</reference>
<evidence type="ECO:0000313" key="1">
    <source>
        <dbReference type="EMBL" id="EFO88536.1"/>
    </source>
</evidence>
<evidence type="ECO:0000313" key="2">
    <source>
        <dbReference type="Proteomes" id="UP000008281"/>
    </source>
</evidence>